<dbReference type="EMBL" id="JAOYFB010000038">
    <property type="protein sequence ID" value="KAK4025366.1"/>
    <property type="molecule type" value="Genomic_DNA"/>
</dbReference>
<gene>
    <name evidence="1" type="ORF">OUZ56_014439</name>
</gene>
<dbReference type="Proteomes" id="UP001234178">
    <property type="component" value="Unassembled WGS sequence"/>
</dbReference>
<reference evidence="1 2" key="1">
    <citation type="journal article" date="2023" name="Nucleic Acids Res.">
        <title>The hologenome of Daphnia magna reveals possible DNA methylation and microbiome-mediated evolution of the host genome.</title>
        <authorList>
            <person name="Chaturvedi A."/>
            <person name="Li X."/>
            <person name="Dhandapani V."/>
            <person name="Marshall H."/>
            <person name="Kissane S."/>
            <person name="Cuenca-Cambronero M."/>
            <person name="Asole G."/>
            <person name="Calvet F."/>
            <person name="Ruiz-Romero M."/>
            <person name="Marangio P."/>
            <person name="Guigo R."/>
            <person name="Rago D."/>
            <person name="Mirbahai L."/>
            <person name="Eastwood N."/>
            <person name="Colbourne J.K."/>
            <person name="Zhou J."/>
            <person name="Mallon E."/>
            <person name="Orsini L."/>
        </authorList>
    </citation>
    <scope>NUCLEOTIDE SEQUENCE [LARGE SCALE GENOMIC DNA]</scope>
    <source>
        <strain evidence="1">LRV0_1</strain>
    </source>
</reference>
<evidence type="ECO:0000313" key="2">
    <source>
        <dbReference type="Proteomes" id="UP001234178"/>
    </source>
</evidence>
<sequence>MKADFGETQLLIRLMVDYANIATKEHALLILKSRRRKKERLLLEQLFSHNQYVSTLLPIRTVGVQVKSFASYPFCWRIYKDSFRSSLLGGCRTCSFCVALSSD</sequence>
<organism evidence="1 2">
    <name type="scientific">Daphnia magna</name>
    <dbReference type="NCBI Taxonomy" id="35525"/>
    <lineage>
        <taxon>Eukaryota</taxon>
        <taxon>Metazoa</taxon>
        <taxon>Ecdysozoa</taxon>
        <taxon>Arthropoda</taxon>
        <taxon>Crustacea</taxon>
        <taxon>Branchiopoda</taxon>
        <taxon>Diplostraca</taxon>
        <taxon>Cladocera</taxon>
        <taxon>Anomopoda</taxon>
        <taxon>Daphniidae</taxon>
        <taxon>Daphnia</taxon>
    </lineage>
</organism>
<name>A0ABR0AJR5_9CRUS</name>
<evidence type="ECO:0000313" key="1">
    <source>
        <dbReference type="EMBL" id="KAK4025366.1"/>
    </source>
</evidence>
<proteinExistence type="predicted"/>
<protein>
    <submittedName>
        <fullName evidence="1">Uncharacterized protein</fullName>
    </submittedName>
</protein>
<comment type="caution">
    <text evidence="1">The sequence shown here is derived from an EMBL/GenBank/DDBJ whole genome shotgun (WGS) entry which is preliminary data.</text>
</comment>
<keyword evidence="2" id="KW-1185">Reference proteome</keyword>
<accession>A0ABR0AJR5</accession>